<sequence length="113" mass="13574">MLPEKIDSFIEDHVDKPLSEYIKENPRFILEFINTLSWEEKFELINDYVAQDDEIEHAINTINKKISLFIEDEIKERVIQNISEEEYLRHKAIVEVYEKAKAEYEQNKKSNIN</sequence>
<dbReference type="KEGG" id="seri:SERIO_v1c10880"/>
<name>A0A0H3XL10_9MOLU</name>
<reference evidence="1 2" key="1">
    <citation type="journal article" date="2015" name="Genome Biol. Evol.">
        <title>Found and Lost: The Fates of Horizontally Acquired Genes in Arthropod-Symbiotic Spiroplasma.</title>
        <authorList>
            <person name="Lo W.S."/>
            <person name="Gasparich G.E."/>
            <person name="Kuo C.H."/>
        </authorList>
    </citation>
    <scope>NUCLEOTIDE SEQUENCE [LARGE SCALE GENOMIC DNA]</scope>
    <source>
        <strain evidence="2">TDA-040725-5</strain>
    </source>
</reference>
<evidence type="ECO:0000313" key="1">
    <source>
        <dbReference type="EMBL" id="AKM54641.1"/>
    </source>
</evidence>
<organism evidence="1 2">
    <name type="scientific">Spiroplasma eriocheiris</name>
    <dbReference type="NCBI Taxonomy" id="315358"/>
    <lineage>
        <taxon>Bacteria</taxon>
        <taxon>Bacillati</taxon>
        <taxon>Mycoplasmatota</taxon>
        <taxon>Mollicutes</taxon>
        <taxon>Entomoplasmatales</taxon>
        <taxon>Spiroplasmataceae</taxon>
        <taxon>Spiroplasma</taxon>
    </lineage>
</organism>
<proteinExistence type="predicted"/>
<dbReference type="PATRIC" id="fig|743698.3.peg.1099"/>
<dbReference type="RefSeq" id="WP_025317780.1">
    <property type="nucleotide sequence ID" value="NZ_CP011856.1"/>
</dbReference>
<dbReference type="EMBL" id="CP011856">
    <property type="protein sequence ID" value="AKM54641.1"/>
    <property type="molecule type" value="Genomic_DNA"/>
</dbReference>
<dbReference type="AlphaFoldDB" id="A0A0H3XL10"/>
<accession>A0A0H3XL10</accession>
<reference evidence="2" key="2">
    <citation type="submission" date="2015-06" db="EMBL/GenBank/DDBJ databases">
        <title>Complete genome sequence of Spiroplasma eriocheiris TDA-040725-5 (DSM 21848).</title>
        <authorList>
            <person name="Lo W.-S."/>
            <person name="Kuo C.-H."/>
        </authorList>
    </citation>
    <scope>NUCLEOTIDE SEQUENCE [LARGE SCALE GENOMIC DNA]</scope>
    <source>
        <strain evidence="2">TDA-040725-5</strain>
    </source>
</reference>
<evidence type="ECO:0000313" key="2">
    <source>
        <dbReference type="Proteomes" id="UP000035661"/>
    </source>
</evidence>
<keyword evidence="2" id="KW-1185">Reference proteome</keyword>
<protein>
    <submittedName>
        <fullName evidence="1">Uncharacterized protein</fullName>
    </submittedName>
</protein>
<gene>
    <name evidence="1" type="ORF">SERIO_v1c10880</name>
</gene>
<dbReference type="Proteomes" id="UP000035661">
    <property type="component" value="Chromosome"/>
</dbReference>